<organism evidence="2 3">
    <name type="scientific">Schistosoma margrebowiei</name>
    <dbReference type="NCBI Taxonomy" id="48269"/>
    <lineage>
        <taxon>Eukaryota</taxon>
        <taxon>Metazoa</taxon>
        <taxon>Spiralia</taxon>
        <taxon>Lophotrochozoa</taxon>
        <taxon>Platyhelminthes</taxon>
        <taxon>Trematoda</taxon>
        <taxon>Digenea</taxon>
        <taxon>Strigeidida</taxon>
        <taxon>Schistosomatoidea</taxon>
        <taxon>Schistosomatidae</taxon>
        <taxon>Schistosoma</taxon>
    </lineage>
</organism>
<accession>A0A183LYY2</accession>
<name>A0A183LYY2_9TREM</name>
<protein>
    <submittedName>
        <fullName evidence="2">Uncharacterized protein</fullName>
    </submittedName>
</protein>
<sequence length="164" mass="19300">MDLYRNRRRKKKIAINNSRTRTDKVKARTEYTEANKEVKRSNRVDKRKYVKYLSATVEKAAREENTRQLCGATKKLAGKYSKPEIIVKDKRILTIAIQEQRSRWVEHFEELLDKSTKLNPPEMKAVPTDFHINVTPTTIDKIRRSSDKSKVGNQPDQTTYQLEY</sequence>
<gene>
    <name evidence="2" type="ORF">SMRZ_LOCUS9007</name>
</gene>
<feature type="compositionally biased region" description="Polar residues" evidence="1">
    <location>
        <begin position="151"/>
        <end position="164"/>
    </location>
</feature>
<evidence type="ECO:0000313" key="3">
    <source>
        <dbReference type="Proteomes" id="UP000277204"/>
    </source>
</evidence>
<reference evidence="2 3" key="1">
    <citation type="submission" date="2018-11" db="EMBL/GenBank/DDBJ databases">
        <authorList>
            <consortium name="Pathogen Informatics"/>
        </authorList>
    </citation>
    <scope>NUCLEOTIDE SEQUENCE [LARGE SCALE GENOMIC DNA]</scope>
    <source>
        <strain evidence="2 3">Zambia</strain>
    </source>
</reference>
<dbReference type="AlphaFoldDB" id="A0A183LYY2"/>
<proteinExistence type="predicted"/>
<dbReference type="Proteomes" id="UP000277204">
    <property type="component" value="Unassembled WGS sequence"/>
</dbReference>
<evidence type="ECO:0000313" key="2">
    <source>
        <dbReference type="EMBL" id="VDO84371.1"/>
    </source>
</evidence>
<keyword evidence="3" id="KW-1185">Reference proteome</keyword>
<evidence type="ECO:0000256" key="1">
    <source>
        <dbReference type="SAM" id="MobiDB-lite"/>
    </source>
</evidence>
<dbReference type="EMBL" id="UZAI01004106">
    <property type="protein sequence ID" value="VDO84371.1"/>
    <property type="molecule type" value="Genomic_DNA"/>
</dbReference>
<feature type="region of interest" description="Disordered" evidence="1">
    <location>
        <begin position="143"/>
        <end position="164"/>
    </location>
</feature>